<evidence type="ECO:0000256" key="1">
    <source>
        <dbReference type="ARBA" id="ARBA00022801"/>
    </source>
</evidence>
<dbReference type="OrthoDB" id="2363873at2759"/>
<name>A0A1B9GMC7_9TREE</name>
<dbReference type="Gene3D" id="1.10.150.240">
    <property type="entry name" value="Putative phosphatase, domain 2"/>
    <property type="match status" value="1"/>
</dbReference>
<dbReference type="AlphaFoldDB" id="A0A1B9GMC7"/>
<gene>
    <name evidence="2" type="ORF">I316_06287</name>
</gene>
<dbReference type="Proteomes" id="UP000092666">
    <property type="component" value="Unassembled WGS sequence"/>
</dbReference>
<accession>A0A1B9GMC7</accession>
<reference evidence="2 3" key="1">
    <citation type="submission" date="2013-07" db="EMBL/GenBank/DDBJ databases">
        <title>The Genome Sequence of Cryptococcus heveanensis BCC8398.</title>
        <authorList>
            <consortium name="The Broad Institute Genome Sequencing Platform"/>
            <person name="Cuomo C."/>
            <person name="Litvintseva A."/>
            <person name="Chen Y."/>
            <person name="Heitman J."/>
            <person name="Sun S."/>
            <person name="Springer D."/>
            <person name="Dromer F."/>
            <person name="Young S.K."/>
            <person name="Zeng Q."/>
            <person name="Gargeya S."/>
            <person name="Fitzgerald M."/>
            <person name="Abouelleil A."/>
            <person name="Alvarado L."/>
            <person name="Berlin A.M."/>
            <person name="Chapman S.B."/>
            <person name="Dewar J."/>
            <person name="Goldberg J."/>
            <person name="Griggs A."/>
            <person name="Gujja S."/>
            <person name="Hansen M."/>
            <person name="Howarth C."/>
            <person name="Imamovic A."/>
            <person name="Larimer J."/>
            <person name="McCowan C."/>
            <person name="Murphy C."/>
            <person name="Pearson M."/>
            <person name="Priest M."/>
            <person name="Roberts A."/>
            <person name="Saif S."/>
            <person name="Shea T."/>
            <person name="Sykes S."/>
            <person name="Wortman J."/>
            <person name="Nusbaum C."/>
            <person name="Birren B."/>
        </authorList>
    </citation>
    <scope>NUCLEOTIDE SEQUENCE [LARGE SCALE GENOMIC DNA]</scope>
    <source>
        <strain evidence="2 3">BCC8398</strain>
    </source>
</reference>
<sequence>MRVVLPQLTLLEPAVSVKSHMILWFILTTLLVSYDNGAEALQARLGPKLAQYGIPSKLLFYAWVCGTERDYSYLSQIKQYKTFFSILSNTLTRVLFQAGVPVEALDDFFTSEDVDYIMSEYKKLKPRPGLGEMMQTLRGGGFEVWCCSDANVDRVKGYFDHAGVEMPLDHILSADMVKAGKPEPAVYKFAREKAGSDQPGEVSVFAASHAWDCAAAKAAGFVTAYTTTYEYDECEVIFGKADLVTPDLVSLGKGIVEKWGKK</sequence>
<dbReference type="InterPro" id="IPR023198">
    <property type="entry name" value="PGP-like_dom2"/>
</dbReference>
<dbReference type="InterPro" id="IPR023214">
    <property type="entry name" value="HAD_sf"/>
</dbReference>
<evidence type="ECO:0000313" key="2">
    <source>
        <dbReference type="EMBL" id="OCF32131.1"/>
    </source>
</evidence>
<reference evidence="3" key="2">
    <citation type="submission" date="2013-12" db="EMBL/GenBank/DDBJ databases">
        <title>Evolution of pathogenesis and genome organization in the Tremellales.</title>
        <authorList>
            <person name="Cuomo C."/>
            <person name="Litvintseva A."/>
            <person name="Heitman J."/>
            <person name="Chen Y."/>
            <person name="Sun S."/>
            <person name="Springer D."/>
            <person name="Dromer F."/>
            <person name="Young S."/>
            <person name="Zeng Q."/>
            <person name="Chapman S."/>
            <person name="Gujja S."/>
            <person name="Saif S."/>
            <person name="Birren B."/>
        </authorList>
    </citation>
    <scope>NUCLEOTIDE SEQUENCE [LARGE SCALE GENOMIC DNA]</scope>
    <source>
        <strain evidence="3">BCC8398</strain>
    </source>
</reference>
<dbReference type="PANTHER" id="PTHR43316:SF4">
    <property type="entry name" value="ACID DEHALOGENASE, PUTATIVE (AFU_ORTHOLOGUE AFUA_8G05870)-RELATED"/>
    <property type="match status" value="1"/>
</dbReference>
<dbReference type="STRING" id="1296120.A0A1B9GMC7"/>
<keyword evidence="3" id="KW-1185">Reference proteome</keyword>
<dbReference type="InterPro" id="IPR051540">
    <property type="entry name" value="S-2-haloacid_dehalogenase"/>
</dbReference>
<dbReference type="InterPro" id="IPR036412">
    <property type="entry name" value="HAD-like_sf"/>
</dbReference>
<dbReference type="GO" id="GO:0016787">
    <property type="term" value="F:hydrolase activity"/>
    <property type="evidence" value="ECO:0007669"/>
    <property type="project" value="UniProtKB-KW"/>
</dbReference>
<dbReference type="PANTHER" id="PTHR43316">
    <property type="entry name" value="HYDROLASE, HALOACID DELAHOGENASE-RELATED"/>
    <property type="match status" value="1"/>
</dbReference>
<keyword evidence="1" id="KW-0378">Hydrolase</keyword>
<dbReference type="SUPFAM" id="SSF56784">
    <property type="entry name" value="HAD-like"/>
    <property type="match status" value="1"/>
</dbReference>
<protein>
    <submittedName>
        <fullName evidence="2">Haloacid dehalogenase, type II</fullName>
    </submittedName>
</protein>
<proteinExistence type="predicted"/>
<dbReference type="EMBL" id="KV700130">
    <property type="protein sequence ID" value="OCF32131.1"/>
    <property type="molecule type" value="Genomic_DNA"/>
</dbReference>
<organism evidence="2 3">
    <name type="scientific">Kwoniella heveanensis BCC8398</name>
    <dbReference type="NCBI Taxonomy" id="1296120"/>
    <lineage>
        <taxon>Eukaryota</taxon>
        <taxon>Fungi</taxon>
        <taxon>Dikarya</taxon>
        <taxon>Basidiomycota</taxon>
        <taxon>Agaricomycotina</taxon>
        <taxon>Tremellomycetes</taxon>
        <taxon>Tremellales</taxon>
        <taxon>Cryptococcaceae</taxon>
        <taxon>Kwoniella</taxon>
    </lineage>
</organism>
<evidence type="ECO:0000313" key="3">
    <source>
        <dbReference type="Proteomes" id="UP000092666"/>
    </source>
</evidence>
<dbReference type="Gene3D" id="3.40.50.1000">
    <property type="entry name" value="HAD superfamily/HAD-like"/>
    <property type="match status" value="1"/>
</dbReference>
<dbReference type="Pfam" id="PF00702">
    <property type="entry name" value="Hydrolase"/>
    <property type="match status" value="1"/>
</dbReference>